<accession>A0A120N510</accession>
<dbReference type="RefSeq" id="WP_073884829.1">
    <property type="nucleotide sequence ID" value="NZ_FAUH01000032.1"/>
</dbReference>
<gene>
    <name evidence="1" type="ORF">CVAR292_02911</name>
</gene>
<organism evidence="1 2">
    <name type="scientific">Corynebacterium variabile</name>
    <dbReference type="NCBI Taxonomy" id="1727"/>
    <lineage>
        <taxon>Bacteria</taxon>
        <taxon>Bacillati</taxon>
        <taxon>Actinomycetota</taxon>
        <taxon>Actinomycetes</taxon>
        <taxon>Mycobacteriales</taxon>
        <taxon>Corynebacteriaceae</taxon>
        <taxon>Corynebacterium</taxon>
    </lineage>
</organism>
<name>A0A120N510_9CORY</name>
<protein>
    <submittedName>
        <fullName evidence="1">Uncharacterized protein</fullName>
    </submittedName>
</protein>
<dbReference type="OrthoDB" id="3296614at2"/>
<keyword evidence="2" id="KW-1185">Reference proteome</keyword>
<dbReference type="Proteomes" id="UP000182498">
    <property type="component" value="Unassembled WGS sequence"/>
</dbReference>
<dbReference type="EMBL" id="FAUH01000032">
    <property type="protein sequence ID" value="CUU67547.1"/>
    <property type="molecule type" value="Genomic_DNA"/>
</dbReference>
<reference evidence="2" key="1">
    <citation type="submission" date="2015-11" db="EMBL/GenBank/DDBJ databases">
        <authorList>
            <person name="Dugat-Bony E."/>
        </authorList>
    </citation>
    <scope>NUCLEOTIDE SEQUENCE [LARGE SCALE GENOMIC DNA]</scope>
    <source>
        <strain evidence="2">Mu292</strain>
    </source>
</reference>
<sequence length="113" mass="12758">MHGLGRQYVLAERRGNLDGPTTGEVVLPLHLDWSPGPGARTYDLSSPPRVKSLYTVVLREARTLEDLHYLNWGLLVDVWPGLRIPDRVCDMWEVTFAELAGNPGLWGHRRRGS</sequence>
<proteinExistence type="predicted"/>
<dbReference type="AlphaFoldDB" id="A0A120N510"/>
<evidence type="ECO:0000313" key="2">
    <source>
        <dbReference type="Proteomes" id="UP000182498"/>
    </source>
</evidence>
<evidence type="ECO:0000313" key="1">
    <source>
        <dbReference type="EMBL" id="CUU67547.1"/>
    </source>
</evidence>